<protein>
    <submittedName>
        <fullName evidence="4">Uncharacterized protein</fullName>
    </submittedName>
</protein>
<dbReference type="Pfam" id="PF04886">
    <property type="entry name" value="PT"/>
    <property type="match status" value="1"/>
</dbReference>
<feature type="region of interest" description="Disordered" evidence="3">
    <location>
        <begin position="66"/>
        <end position="99"/>
    </location>
</feature>
<evidence type="ECO:0000313" key="5">
    <source>
        <dbReference type="Proteomes" id="UP001607303"/>
    </source>
</evidence>
<accession>A0ABD2D0Q4</accession>
<evidence type="ECO:0000256" key="2">
    <source>
        <dbReference type="ARBA" id="ARBA00022737"/>
    </source>
</evidence>
<name>A0ABD2D0Q4_VESMC</name>
<comment type="caution">
    <text evidence="4">The sequence shown here is derived from an EMBL/GenBank/DDBJ whole genome shotgun (WGS) entry which is preliminary data.</text>
</comment>
<evidence type="ECO:0000256" key="1">
    <source>
        <dbReference type="ARBA" id="ARBA00022729"/>
    </source>
</evidence>
<dbReference type="EMBL" id="JAYRBN010000008">
    <property type="protein sequence ID" value="KAL2750972.1"/>
    <property type="molecule type" value="Genomic_DNA"/>
</dbReference>
<dbReference type="Proteomes" id="UP001607303">
    <property type="component" value="Unassembled WGS sequence"/>
</dbReference>
<dbReference type="InterPro" id="IPR006970">
    <property type="entry name" value="PT"/>
</dbReference>
<gene>
    <name evidence="4" type="ORF">V1477_001075</name>
</gene>
<keyword evidence="1" id="KW-0732">Signal</keyword>
<sequence length="122" mass="13858">MTMITIMITIMTTMEPQGSLQRAVVDSRDHKSWVLLRISKDVVLEIEKFPAVFALTSKLDYKREYDSKLANQPTNQPTNQQTNQLTNQQTNQPTNQPDFNQPIRFEAFACAISITPASSLLL</sequence>
<keyword evidence="5" id="KW-1185">Reference proteome</keyword>
<proteinExistence type="predicted"/>
<keyword evidence="2" id="KW-0677">Repeat</keyword>
<evidence type="ECO:0000256" key="3">
    <source>
        <dbReference type="SAM" id="MobiDB-lite"/>
    </source>
</evidence>
<reference evidence="4 5" key="1">
    <citation type="journal article" date="2024" name="Ann. Entomol. Soc. Am.">
        <title>Genomic analyses of the southern and eastern yellowjacket wasps (Hymenoptera: Vespidae) reveal evolutionary signatures of social life.</title>
        <authorList>
            <person name="Catto M.A."/>
            <person name="Caine P.B."/>
            <person name="Orr S.E."/>
            <person name="Hunt B.G."/>
            <person name="Goodisman M.A.D."/>
        </authorList>
    </citation>
    <scope>NUCLEOTIDE SEQUENCE [LARGE SCALE GENOMIC DNA]</scope>
    <source>
        <strain evidence="4">232</strain>
        <tissue evidence="4">Head and thorax</tissue>
    </source>
</reference>
<feature type="compositionally biased region" description="Low complexity" evidence="3">
    <location>
        <begin position="71"/>
        <end position="99"/>
    </location>
</feature>
<evidence type="ECO:0000313" key="4">
    <source>
        <dbReference type="EMBL" id="KAL2750972.1"/>
    </source>
</evidence>
<dbReference type="AlphaFoldDB" id="A0ABD2D0Q4"/>
<organism evidence="4 5">
    <name type="scientific">Vespula maculifrons</name>
    <name type="common">Eastern yellow jacket</name>
    <name type="synonym">Wasp</name>
    <dbReference type="NCBI Taxonomy" id="7453"/>
    <lineage>
        <taxon>Eukaryota</taxon>
        <taxon>Metazoa</taxon>
        <taxon>Ecdysozoa</taxon>
        <taxon>Arthropoda</taxon>
        <taxon>Hexapoda</taxon>
        <taxon>Insecta</taxon>
        <taxon>Pterygota</taxon>
        <taxon>Neoptera</taxon>
        <taxon>Endopterygota</taxon>
        <taxon>Hymenoptera</taxon>
        <taxon>Apocrita</taxon>
        <taxon>Aculeata</taxon>
        <taxon>Vespoidea</taxon>
        <taxon>Vespidae</taxon>
        <taxon>Vespinae</taxon>
        <taxon>Vespula</taxon>
    </lineage>
</organism>